<gene>
    <name evidence="1" type="ORF">QEH52_02435</name>
</gene>
<dbReference type="PANTHER" id="PTHR43649">
    <property type="entry name" value="ARABINOSE-BINDING PROTEIN-RELATED"/>
    <property type="match status" value="1"/>
</dbReference>
<accession>A0ABU1ASX7</accession>
<reference evidence="1 2" key="1">
    <citation type="submission" date="2023-04" db="EMBL/GenBank/DDBJ databases">
        <title>A novel bacteria isolated from coastal sediment.</title>
        <authorList>
            <person name="Liu X.-J."/>
            <person name="Du Z.-J."/>
        </authorList>
    </citation>
    <scope>NUCLEOTIDE SEQUENCE [LARGE SCALE GENOMIC DNA]</scope>
    <source>
        <strain evidence="1 2">SDUM461003</strain>
    </source>
</reference>
<dbReference type="EMBL" id="JARXHW010000003">
    <property type="protein sequence ID" value="MDQ8206349.1"/>
    <property type="molecule type" value="Genomic_DNA"/>
</dbReference>
<proteinExistence type="predicted"/>
<dbReference type="Proteomes" id="UP001225316">
    <property type="component" value="Unassembled WGS sequence"/>
</dbReference>
<comment type="caution">
    <text evidence="1">The sequence shown here is derived from an EMBL/GenBank/DDBJ whole genome shotgun (WGS) entry which is preliminary data.</text>
</comment>
<dbReference type="InterPro" id="IPR050490">
    <property type="entry name" value="Bact_solute-bd_prot1"/>
</dbReference>
<name>A0ABU1ASX7_9BACT</name>
<evidence type="ECO:0000313" key="1">
    <source>
        <dbReference type="EMBL" id="MDQ8206349.1"/>
    </source>
</evidence>
<dbReference type="RefSeq" id="WP_308948394.1">
    <property type="nucleotide sequence ID" value="NZ_JARXHW010000003.1"/>
</dbReference>
<sequence length="613" mass="69405">MSRSSPKFSLNWLAFALLLFIFTISAVRFYFVTRGPGSGEGDRNGSYIRVAHWQLEPGFRDALQWAIDTYNQLPEVRDAGIVVEQLPISERVYAQFMNIHLISGTAPDIAVKKETNLIRGDSLAKFFMPIGSYIESSNPYNAPEYQIPGLPAELSQFLEESAWRDIFFDGLNGGYEESLSDYYAVPICTWGGLRLMYNRKLLEQVKAYALEQIMSGSDPDWLQSVWLSQDHRSGYLPRSSGLSWLQDDTLPQSLGQLFLYLNSVVAYKESEGLEYLVPIAASKSGSSDIAAGYERAFSSVLWEELSLEVGRNLTSLETMAGFARGIWSFDSPSVREYFKLLKEMTAFYPKGFLGLDRDQAQRRFVLGQAAVFSTGGWNVTGIVEGIRQRANSEDHFEIDIERRPMPVAGERWSEFLSMPLSEADVEGSVPFAINKQSANFEGALDFLHFLTSHRIQQGFSERAGWLPVAIGTKPPDLVEVFMPTFEGLPPHLYMSLKSNVLPASIRNAWTSTIKLYQTGAIDYEGFAKHVTEVLNDPKIGMRSAWTRFLMRYQDRTLAFQRSVSVERLGTLMGSEDAAIRERSSLYLNLLEDEGVLIKRWWHELNPDEDYPEY</sequence>
<keyword evidence="2" id="KW-1185">Reference proteome</keyword>
<dbReference type="SUPFAM" id="SSF53850">
    <property type="entry name" value="Periplasmic binding protein-like II"/>
    <property type="match status" value="1"/>
</dbReference>
<organism evidence="1 2">
    <name type="scientific">Thalassobacterium maritimum</name>
    <dbReference type="NCBI Taxonomy" id="3041265"/>
    <lineage>
        <taxon>Bacteria</taxon>
        <taxon>Pseudomonadati</taxon>
        <taxon>Verrucomicrobiota</taxon>
        <taxon>Opitutia</taxon>
        <taxon>Puniceicoccales</taxon>
        <taxon>Coraliomargaritaceae</taxon>
        <taxon>Thalassobacterium</taxon>
    </lineage>
</organism>
<protein>
    <submittedName>
        <fullName evidence="1">Extracellular solute-binding protein</fullName>
    </submittedName>
</protein>
<dbReference type="PANTHER" id="PTHR43649:SF12">
    <property type="entry name" value="DIACETYLCHITOBIOSE BINDING PROTEIN DASA"/>
    <property type="match status" value="1"/>
</dbReference>
<dbReference type="Gene3D" id="3.40.190.10">
    <property type="entry name" value="Periplasmic binding protein-like II"/>
    <property type="match status" value="2"/>
</dbReference>
<evidence type="ECO:0000313" key="2">
    <source>
        <dbReference type="Proteomes" id="UP001225316"/>
    </source>
</evidence>